<evidence type="ECO:0000256" key="2">
    <source>
        <dbReference type="ARBA" id="ARBA00001964"/>
    </source>
</evidence>
<keyword evidence="9" id="KW-0786">Thiamine pyrophosphate</keyword>
<dbReference type="AlphaFoldDB" id="A0A2N5N754"/>
<keyword evidence="8" id="KW-0411">Iron-sulfur</keyword>
<dbReference type="RefSeq" id="WP_101809214.1">
    <property type="nucleotide sequence ID" value="NZ_NFEZ01000004.1"/>
</dbReference>
<dbReference type="Pfam" id="PF12367">
    <property type="entry name" value="PFO_beta_C"/>
    <property type="match status" value="1"/>
</dbReference>
<dbReference type="EMBL" id="NFEZ01000004">
    <property type="protein sequence ID" value="PLT46119.1"/>
    <property type="molecule type" value="Genomic_DNA"/>
</dbReference>
<keyword evidence="5" id="KW-0460">Magnesium</keyword>
<dbReference type="SUPFAM" id="SSF52518">
    <property type="entry name" value="Thiamin diphosphate-binding fold (THDP-binding)"/>
    <property type="match status" value="1"/>
</dbReference>
<dbReference type="PANTHER" id="PTHR48084:SF4">
    <property type="entry name" value="2-OXOGLUTARATE OXIDOREDUCTASE SUBUNIT KORB"/>
    <property type="match status" value="1"/>
</dbReference>
<dbReference type="EC" id="1.2.7.3" evidence="12"/>
<dbReference type="Pfam" id="PF02775">
    <property type="entry name" value="TPP_enzyme_C"/>
    <property type="match status" value="1"/>
</dbReference>
<dbReference type="GO" id="GO:0051536">
    <property type="term" value="F:iron-sulfur cluster binding"/>
    <property type="evidence" value="ECO:0007669"/>
    <property type="project" value="UniProtKB-KW"/>
</dbReference>
<dbReference type="InterPro" id="IPR011896">
    <property type="entry name" value="OFOB"/>
</dbReference>
<dbReference type="GO" id="GO:0047553">
    <property type="term" value="F:2-oxoglutarate synthase activity"/>
    <property type="evidence" value="ECO:0007669"/>
    <property type="project" value="UniProtKB-EC"/>
</dbReference>
<protein>
    <submittedName>
        <fullName evidence="12">2-oxoglutarate oxidoreductase, beta subunit</fullName>
        <ecNumber evidence="12">1.2.7.3</ecNumber>
    </submittedName>
</protein>
<dbReference type="CDD" id="cd03375">
    <property type="entry name" value="TPP_OGFOR"/>
    <property type="match status" value="1"/>
</dbReference>
<evidence type="ECO:0000256" key="9">
    <source>
        <dbReference type="ARBA" id="ARBA00023052"/>
    </source>
</evidence>
<proteinExistence type="predicted"/>
<dbReference type="InterPro" id="IPR011766">
    <property type="entry name" value="TPP_enzyme_TPP-bd"/>
</dbReference>
<gene>
    <name evidence="12" type="ORF">B8V81_4550</name>
</gene>
<evidence type="ECO:0000256" key="7">
    <source>
        <dbReference type="ARBA" id="ARBA00023004"/>
    </source>
</evidence>
<dbReference type="FunFam" id="3.40.50.970:FF:000049">
    <property type="entry name" value="2-oxoglutarate ferredoxin oxidoreductase subunit beta"/>
    <property type="match status" value="1"/>
</dbReference>
<comment type="caution">
    <text evidence="12">The sequence shown here is derived from an EMBL/GenBank/DDBJ whole genome shotgun (WGS) entry which is preliminary data.</text>
</comment>
<evidence type="ECO:0000256" key="4">
    <source>
        <dbReference type="ARBA" id="ARBA00022723"/>
    </source>
</evidence>
<reference evidence="12 13" key="1">
    <citation type="submission" date="2017-05" db="EMBL/GenBank/DDBJ databases">
        <title>Functional genome analysis of Paenibacillus pasadenensis strain R16: insights on endophytic life style and antifungal activity.</title>
        <authorList>
            <person name="Passera A."/>
            <person name="Marcolungo L."/>
            <person name="Casati P."/>
            <person name="Brasca M."/>
            <person name="Quaglino F."/>
            <person name="Delledonne M."/>
        </authorList>
    </citation>
    <scope>NUCLEOTIDE SEQUENCE [LARGE SCALE GENOMIC DNA]</scope>
    <source>
        <strain evidence="12 13">R16</strain>
    </source>
</reference>
<evidence type="ECO:0000256" key="1">
    <source>
        <dbReference type="ARBA" id="ARBA00001946"/>
    </source>
</evidence>
<keyword evidence="6 12" id="KW-0560">Oxidoreductase</keyword>
<dbReference type="PANTHER" id="PTHR48084">
    <property type="entry name" value="2-OXOGLUTARATE OXIDOREDUCTASE SUBUNIT KORB-RELATED"/>
    <property type="match status" value="1"/>
</dbReference>
<evidence type="ECO:0000256" key="6">
    <source>
        <dbReference type="ARBA" id="ARBA00023002"/>
    </source>
</evidence>
<evidence type="ECO:0000256" key="5">
    <source>
        <dbReference type="ARBA" id="ARBA00022842"/>
    </source>
</evidence>
<comment type="cofactor">
    <cofactor evidence="3">
        <name>[4Fe-4S] cluster</name>
        <dbReference type="ChEBI" id="CHEBI:49883"/>
    </cofactor>
</comment>
<evidence type="ECO:0000313" key="13">
    <source>
        <dbReference type="Proteomes" id="UP000234789"/>
    </source>
</evidence>
<keyword evidence="4" id="KW-0479">Metal-binding</keyword>
<dbReference type="InterPro" id="IPR029061">
    <property type="entry name" value="THDP-binding"/>
</dbReference>
<sequence>MATFKEFRNNVKPNWCPGCGDFSIQAAIQRAAANVGLEPEQLAVISGIGCSGRISGYINAYGLHGIHGRALPIAQGVKLANRELTVIASGGDGDGFAIGMGHTVHAIRRNVNLTYIVMDNQIYGLTKGQTSPRSAEGFKTKSTPEGSIESVLSPLEIALSAGATFVAQSFSSDLKQLTALIEAGIKHEGFSLINVFSPCVTFNKVNTYDWFKENIVNLDGEAGEGYDPSNRLAAMTKIMETNGLVTGLIYQDTKRRSYENLITGFKQEGLANQDIKISREDFAKLAADFV</sequence>
<dbReference type="NCBIfam" id="TIGR02177">
    <property type="entry name" value="PorB_KorB"/>
    <property type="match status" value="1"/>
</dbReference>
<name>A0A2N5N754_9BACL</name>
<evidence type="ECO:0000256" key="3">
    <source>
        <dbReference type="ARBA" id="ARBA00001966"/>
    </source>
</evidence>
<dbReference type="InterPro" id="IPR051457">
    <property type="entry name" value="2-oxoacid:Fd_oxidoreductase"/>
</dbReference>
<dbReference type="InterPro" id="IPR032686">
    <property type="entry name" value="PFO_beta_C"/>
</dbReference>
<organism evidence="12 13">
    <name type="scientific">Paenibacillus pasadenensis</name>
    <dbReference type="NCBI Taxonomy" id="217090"/>
    <lineage>
        <taxon>Bacteria</taxon>
        <taxon>Bacillati</taxon>
        <taxon>Bacillota</taxon>
        <taxon>Bacilli</taxon>
        <taxon>Bacillales</taxon>
        <taxon>Paenibacillaceae</taxon>
        <taxon>Paenibacillus</taxon>
    </lineage>
</organism>
<feature type="domain" description="Pyruvate ferredoxin oxidoreductase beta subunit C-terminal" evidence="11">
    <location>
        <begin position="199"/>
        <end position="266"/>
    </location>
</feature>
<evidence type="ECO:0000259" key="11">
    <source>
        <dbReference type="Pfam" id="PF12367"/>
    </source>
</evidence>
<dbReference type="GO" id="GO:0030976">
    <property type="term" value="F:thiamine pyrophosphate binding"/>
    <property type="evidence" value="ECO:0007669"/>
    <property type="project" value="InterPro"/>
</dbReference>
<evidence type="ECO:0000259" key="10">
    <source>
        <dbReference type="Pfam" id="PF02775"/>
    </source>
</evidence>
<dbReference type="GO" id="GO:0045333">
    <property type="term" value="P:cellular respiration"/>
    <property type="evidence" value="ECO:0007669"/>
    <property type="project" value="UniProtKB-ARBA"/>
</dbReference>
<dbReference type="Gene3D" id="3.40.50.970">
    <property type="match status" value="1"/>
</dbReference>
<accession>A0A2N5N754</accession>
<evidence type="ECO:0000256" key="8">
    <source>
        <dbReference type="ARBA" id="ARBA00023014"/>
    </source>
</evidence>
<keyword evidence="13" id="KW-1185">Reference proteome</keyword>
<comment type="cofactor">
    <cofactor evidence="1">
        <name>Mg(2+)</name>
        <dbReference type="ChEBI" id="CHEBI:18420"/>
    </cofactor>
</comment>
<feature type="domain" description="Thiamine pyrophosphate enzyme TPP-binding" evidence="10">
    <location>
        <begin position="48"/>
        <end position="195"/>
    </location>
</feature>
<evidence type="ECO:0000313" key="12">
    <source>
        <dbReference type="EMBL" id="PLT46119.1"/>
    </source>
</evidence>
<dbReference type="Proteomes" id="UP000234789">
    <property type="component" value="Unassembled WGS sequence"/>
</dbReference>
<keyword evidence="7" id="KW-0408">Iron</keyword>
<dbReference type="GO" id="GO:0046872">
    <property type="term" value="F:metal ion binding"/>
    <property type="evidence" value="ECO:0007669"/>
    <property type="project" value="UniProtKB-KW"/>
</dbReference>
<comment type="cofactor">
    <cofactor evidence="2">
        <name>thiamine diphosphate</name>
        <dbReference type="ChEBI" id="CHEBI:58937"/>
    </cofactor>
</comment>